<name>A0ABD1ZJ22_9MARC</name>
<evidence type="ECO:0000313" key="1">
    <source>
        <dbReference type="EMBL" id="KAL2650229.1"/>
    </source>
</evidence>
<proteinExistence type="predicted"/>
<organism evidence="1 2">
    <name type="scientific">Riccia fluitans</name>
    <dbReference type="NCBI Taxonomy" id="41844"/>
    <lineage>
        <taxon>Eukaryota</taxon>
        <taxon>Viridiplantae</taxon>
        <taxon>Streptophyta</taxon>
        <taxon>Embryophyta</taxon>
        <taxon>Marchantiophyta</taxon>
        <taxon>Marchantiopsida</taxon>
        <taxon>Marchantiidae</taxon>
        <taxon>Marchantiales</taxon>
        <taxon>Ricciaceae</taxon>
        <taxon>Riccia</taxon>
    </lineage>
</organism>
<dbReference type="Proteomes" id="UP001605036">
    <property type="component" value="Unassembled WGS sequence"/>
</dbReference>
<sequence>MERFEKELTQFVNDVRSLEIEHQLSSKAIAILSESLSRYRKTIGECEAIKKLGPSVLTDRFVKYLQAQGWHEDTARSVDLEINQGLTELRVSTYNARQRIEGLKDMVTSVEQDVGRDLTSKLQNLFLETPSAGDEADIINLEMLELPMTSSDPGHLQYVLHMAVICQMLHEDVEMKEKIVGALGLDTIAEHMEVYSSSWALRPFVDEEIMESALKVLDPRNVSHKI</sequence>
<accession>A0ABD1ZJ22</accession>
<dbReference type="EMBL" id="JBHFFA010000001">
    <property type="protein sequence ID" value="KAL2650229.1"/>
    <property type="molecule type" value="Genomic_DNA"/>
</dbReference>
<keyword evidence="2" id="KW-1185">Reference proteome</keyword>
<gene>
    <name evidence="1" type="ORF">R1flu_018357</name>
</gene>
<dbReference type="PANTHER" id="PTHR35305:SF2">
    <property type="entry name" value="FAD-BINDING PROTEIN"/>
    <property type="match status" value="1"/>
</dbReference>
<comment type="caution">
    <text evidence="1">The sequence shown here is derived from an EMBL/GenBank/DDBJ whole genome shotgun (WGS) entry which is preliminary data.</text>
</comment>
<evidence type="ECO:0008006" key="3">
    <source>
        <dbReference type="Google" id="ProtNLM"/>
    </source>
</evidence>
<dbReference type="PANTHER" id="PTHR35305">
    <property type="entry name" value="FAD-BINDING PROTEIN"/>
    <property type="match status" value="1"/>
</dbReference>
<protein>
    <recommendedName>
        <fullName evidence="3">Exocyst complex component Sec8</fullName>
    </recommendedName>
</protein>
<evidence type="ECO:0000313" key="2">
    <source>
        <dbReference type="Proteomes" id="UP001605036"/>
    </source>
</evidence>
<dbReference type="AlphaFoldDB" id="A0ABD1ZJ22"/>
<reference evidence="1 2" key="1">
    <citation type="submission" date="2024-09" db="EMBL/GenBank/DDBJ databases">
        <title>Chromosome-scale assembly of Riccia fluitans.</title>
        <authorList>
            <person name="Paukszto L."/>
            <person name="Sawicki J."/>
            <person name="Karawczyk K."/>
            <person name="Piernik-Szablinska J."/>
            <person name="Szczecinska M."/>
            <person name="Mazdziarz M."/>
        </authorList>
    </citation>
    <scope>NUCLEOTIDE SEQUENCE [LARGE SCALE GENOMIC DNA]</scope>
    <source>
        <strain evidence="1">Rf_01</strain>
        <tissue evidence="1">Aerial parts of the thallus</tissue>
    </source>
</reference>